<comment type="caution">
    <text evidence="9">The sequence shown here is derived from an EMBL/GenBank/DDBJ whole genome shotgun (WGS) entry which is preliminary data.</text>
</comment>
<dbReference type="GO" id="GO:0004497">
    <property type="term" value="F:monooxygenase activity"/>
    <property type="evidence" value="ECO:0007669"/>
    <property type="project" value="InterPro"/>
</dbReference>
<sequence length="1519" mass="168200">MGPVRAFGDIQQAWTLKYFDKITAAEQKPRDEDTTPAGSFDFDDLGPDGLLSPITRRIWLWALRAILAFFRIFWPIPRFGRLVIVTRDADVREVLSNPATFTVPYGPEMEELGGGTVTFVLGLNGDQQRCQHKLIADLSHDGDTEWLIRRSGEIATTLIHASGGRIDVMKDLITRVAAETCAEFFGLWIDDTDAFAEWAMSISALLFADPFGKPAIRKLALAGAARVRSVIDDSVARLSAAPSQPPPSGLDSTILQRLVAAGISDDAVRAIMVGMITGFIPTTTLAAGNIVEELLTHPAKMRAAKAAAKSMGHAVEQDAGGAREKLTSVLFAAAQLNPALNPGQWRYAKDGGTIGHGLSERSIRKNSVLLVATASAMRDRPDKGYELVFGSGVHACLGKALAMAQVTEVLAVLLQQEKLTASNDRWGRIYRVGPFPRRLDMEFAPEGCSRSHSMVTILAPLAQNADQKAWRDRICSFGNPANPDIAEAFRATGVVHFASLNLIDLGESQVPAPHLLLELNGDGDADSLIDAVGQHASKWLQPLFESAADGNIAPRETSSKRSLVTMLKAHMLDLHARPWGTTGLCFYGIPGQSIDDIERQKLLARYCRSTVDYFVSLHAGFGSHAVDILKFVRGLIQGDPRWRNNTDPDIRKFLSEGGEFRRYLMIPSRQQPQTLAWQAPPSRTLAILGSPTLFPVYGWLSLAAILISVACFEWLGFSFAVDDLPMTLGQCAIALVAGCFGTVTLVGIVVTAFLLRLHYADIHDKPQDFEPDLAKLREIAKHESVPGFVQNHFLSVSPLKPGVFRKLTLGIALWGIELVVARAFRPGFIFNMGTIHFARWFRPPRSEHLVFLSNYDGSWESYLEDFITKAHAGQSAAWSNAVGFPRTQFLVGGGAEDGDRFKRWVRRQQEPTQFWFNRFPDLTADQIRNHAVICWELARASTDTQARAWLSYFGSMPKTDAELETQEVQSIIFRGFRHLEHMKFVEIRLPERTACAEWLRTLVPSLDTHTGANLTFAHGPFEITFGDRPSMGDGENTATFVAFTASGLSNLGLPGPKNSSAVATFPAVFNMGMASRHRILGDPDPEDIKPEDTDASWRWSDASTENGAHAILLLYGRSKEEVDALFRRHQDNLPSGARILYQLDTQPTKKGFGYEPFGFRDGISQPVIRGTQRFVRGVQPRDIMEPGEFLLGYKNNQGYYPPTPVIAREKDIRNRLGSVPISADTRFSAFQDPRPQVRDFGRNGSFLAIRQLRQRVKDFHDFAEERAEKLRETPRLADQLGGPVTREWVEAKMMGRWHDGVPLIDRPIAPSKKHDTSEPPAGEHHDEAEAREDRSGHHIHRNERRLRSDTDLDFGVDDPQGYYCPFGAHIRRANPRGSLAPDDSSQLEITNRHRLLRRGRPYEQENEQGLLFVGICADLERQFEFIQQSWLNAPGFAGLTNEPDPIASVKSEDRSTRFTIPTSAGSLSLAGSSNFVTARGGGYFFLPSRSALMFLADLNQPNATSHLATSDCSGAKDVP</sequence>
<dbReference type="InterPro" id="IPR036396">
    <property type="entry name" value="Cyt_P450_sf"/>
</dbReference>
<keyword evidence="6" id="KW-0408">Iron</keyword>
<proteinExistence type="predicted"/>
<dbReference type="GO" id="GO:0005506">
    <property type="term" value="F:iron ion binding"/>
    <property type="evidence" value="ECO:0007669"/>
    <property type="project" value="InterPro"/>
</dbReference>
<evidence type="ECO:0000256" key="3">
    <source>
        <dbReference type="ARBA" id="ARBA00022617"/>
    </source>
</evidence>
<dbReference type="SUPFAM" id="SSF54909">
    <property type="entry name" value="Dimeric alpha+beta barrel"/>
    <property type="match status" value="1"/>
</dbReference>
<dbReference type="RefSeq" id="WP_176533726.1">
    <property type="nucleotide sequence ID" value="NZ_CP088022.1"/>
</dbReference>
<dbReference type="GO" id="GO:0020037">
    <property type="term" value="F:heme binding"/>
    <property type="evidence" value="ECO:0007669"/>
    <property type="project" value="InterPro"/>
</dbReference>
<reference evidence="9" key="1">
    <citation type="submission" date="2020-06" db="EMBL/GenBank/DDBJ databases">
        <title>Whole Genome Sequence of Bradyrhizobium sp. Strain 66S1MB.</title>
        <authorList>
            <person name="Bromfield E."/>
            <person name="Cloutier S."/>
        </authorList>
    </citation>
    <scope>NUCLEOTIDE SEQUENCE</scope>
    <source>
        <strain evidence="9">66S1MB</strain>
    </source>
</reference>
<dbReference type="InterPro" id="IPR011008">
    <property type="entry name" value="Dimeric_a/b-barrel"/>
</dbReference>
<dbReference type="Gene3D" id="1.10.630.10">
    <property type="entry name" value="Cytochrome P450"/>
    <property type="match status" value="1"/>
</dbReference>
<dbReference type="PROSITE" id="PS51404">
    <property type="entry name" value="DYP_PEROXIDASE"/>
    <property type="match status" value="1"/>
</dbReference>
<keyword evidence="2 9" id="KW-0575">Peroxidase</keyword>
<evidence type="ECO:0000256" key="4">
    <source>
        <dbReference type="ARBA" id="ARBA00022723"/>
    </source>
</evidence>
<keyword evidence="8" id="KW-0472">Membrane</keyword>
<organism evidence="9">
    <name type="scientific">Bradyrhizobium quebecense</name>
    <dbReference type="NCBI Taxonomy" id="2748629"/>
    <lineage>
        <taxon>Bacteria</taxon>
        <taxon>Pseudomonadati</taxon>
        <taxon>Pseudomonadota</taxon>
        <taxon>Alphaproteobacteria</taxon>
        <taxon>Hyphomicrobiales</taxon>
        <taxon>Nitrobacteraceae</taxon>
        <taxon>Bradyrhizobium</taxon>
    </lineage>
</organism>
<dbReference type="GO" id="GO:0016705">
    <property type="term" value="F:oxidoreductase activity, acting on paired donors, with incorporation or reduction of molecular oxygen"/>
    <property type="evidence" value="ECO:0007669"/>
    <property type="project" value="InterPro"/>
</dbReference>
<evidence type="ECO:0000256" key="2">
    <source>
        <dbReference type="ARBA" id="ARBA00022559"/>
    </source>
</evidence>
<dbReference type="PANTHER" id="PTHR30521:SF4">
    <property type="entry name" value="DEFERROCHELATASE"/>
    <property type="match status" value="1"/>
</dbReference>
<feature type="region of interest" description="Disordered" evidence="7">
    <location>
        <begin position="1301"/>
        <end position="1352"/>
    </location>
</feature>
<feature type="transmembrane region" description="Helical" evidence="8">
    <location>
        <begin position="696"/>
        <end position="720"/>
    </location>
</feature>
<evidence type="ECO:0000256" key="8">
    <source>
        <dbReference type="SAM" id="Phobius"/>
    </source>
</evidence>
<dbReference type="InterPro" id="IPR017972">
    <property type="entry name" value="Cyt_P450_CS"/>
</dbReference>
<comment type="cofactor">
    <cofactor evidence="1">
        <name>heme b</name>
        <dbReference type="ChEBI" id="CHEBI:60344"/>
    </cofactor>
</comment>
<feature type="transmembrane region" description="Helical" evidence="8">
    <location>
        <begin position="732"/>
        <end position="755"/>
    </location>
</feature>
<dbReference type="EMBL" id="JABWSX010000001">
    <property type="protein sequence ID" value="NVL10619.1"/>
    <property type="molecule type" value="Genomic_DNA"/>
</dbReference>
<dbReference type="GO" id="GO:0004601">
    <property type="term" value="F:peroxidase activity"/>
    <property type="evidence" value="ECO:0007669"/>
    <property type="project" value="UniProtKB-KW"/>
</dbReference>
<feature type="compositionally biased region" description="Basic and acidic residues" evidence="7">
    <location>
        <begin position="1312"/>
        <end position="1336"/>
    </location>
</feature>
<evidence type="ECO:0000313" key="9">
    <source>
        <dbReference type="EMBL" id="NVL10619.1"/>
    </source>
</evidence>
<dbReference type="InterPro" id="IPR006314">
    <property type="entry name" value="Dyp_peroxidase"/>
</dbReference>
<keyword evidence="5" id="KW-0560">Oxidoreductase</keyword>
<accession>A0A974AFD5</accession>
<evidence type="ECO:0000256" key="1">
    <source>
        <dbReference type="ARBA" id="ARBA00001970"/>
    </source>
</evidence>
<evidence type="ECO:0000256" key="5">
    <source>
        <dbReference type="ARBA" id="ARBA00023002"/>
    </source>
</evidence>
<keyword evidence="4" id="KW-0479">Metal-binding</keyword>
<gene>
    <name evidence="9" type="ORF">HU230_34200</name>
</gene>
<evidence type="ECO:0000256" key="6">
    <source>
        <dbReference type="ARBA" id="ARBA00023004"/>
    </source>
</evidence>
<keyword evidence="8" id="KW-1133">Transmembrane helix</keyword>
<dbReference type="SUPFAM" id="SSF48264">
    <property type="entry name" value="Cytochrome P450"/>
    <property type="match status" value="1"/>
</dbReference>
<keyword evidence="8" id="KW-0812">Transmembrane</keyword>
<dbReference type="GO" id="GO:0005829">
    <property type="term" value="C:cytosol"/>
    <property type="evidence" value="ECO:0007669"/>
    <property type="project" value="TreeGrafter"/>
</dbReference>
<evidence type="ECO:0000256" key="7">
    <source>
        <dbReference type="SAM" id="MobiDB-lite"/>
    </source>
</evidence>
<protein>
    <submittedName>
        <fullName evidence="9">Dyp-type peroxidase</fullName>
    </submittedName>
</protein>
<name>A0A974AFD5_9BRAD</name>
<keyword evidence="3" id="KW-0349">Heme</keyword>
<dbReference type="PANTHER" id="PTHR30521">
    <property type="entry name" value="DEFERROCHELATASE/PEROXIDASE"/>
    <property type="match status" value="1"/>
</dbReference>
<dbReference type="PROSITE" id="PS00086">
    <property type="entry name" value="CYTOCHROME_P450"/>
    <property type="match status" value="1"/>
</dbReference>